<feature type="chain" id="PRO_5047149239" evidence="1">
    <location>
        <begin position="28"/>
        <end position="233"/>
    </location>
</feature>
<evidence type="ECO:0000256" key="1">
    <source>
        <dbReference type="SAM" id="SignalP"/>
    </source>
</evidence>
<evidence type="ECO:0000313" key="3">
    <source>
        <dbReference type="EMBL" id="MFG6463430.1"/>
    </source>
</evidence>
<name>A0ABW7GNA6_9BURK</name>
<dbReference type="RefSeq" id="WP_394512450.1">
    <property type="nucleotide sequence ID" value="NZ_JBIGHX010000006.1"/>
</dbReference>
<proteinExistence type="predicted"/>
<keyword evidence="1" id="KW-0732">Signal</keyword>
<feature type="domain" description="Ice-binding protein C-terminal" evidence="2">
    <location>
        <begin position="204"/>
        <end position="227"/>
    </location>
</feature>
<organism evidence="3 4">
    <name type="scientific">Pelomonas lactea</name>
    <dbReference type="NCBI Taxonomy" id="3299030"/>
    <lineage>
        <taxon>Bacteria</taxon>
        <taxon>Pseudomonadati</taxon>
        <taxon>Pseudomonadota</taxon>
        <taxon>Betaproteobacteria</taxon>
        <taxon>Burkholderiales</taxon>
        <taxon>Sphaerotilaceae</taxon>
        <taxon>Roseateles</taxon>
    </lineage>
</organism>
<dbReference type="Proteomes" id="UP001606302">
    <property type="component" value="Unassembled WGS sequence"/>
</dbReference>
<comment type="caution">
    <text evidence="3">The sequence shown here is derived from an EMBL/GenBank/DDBJ whole genome shotgun (WGS) entry which is preliminary data.</text>
</comment>
<sequence length="233" mass="23579">MRNPTPHSPLRGLALAAALTAGTGAQAADQTFSSEASFLAAVPGLTMESFETLDGTPLGTAPVVTPLVSLSVSLPGLAVQTSPNTPQPGFDTTASDGSHYVLVYAPGTTPGTLTFTFSRPVTAFGFTSSDIGDSAVRAGALRLTTNAGTYASGVAVLSLPDVLPSGATQFIGLSQSQPFTQVQLTFSGFDEAYGADGIYLAAAAVPEPESWALLAAGLVGVALQSRRKASRNA</sequence>
<dbReference type="EMBL" id="JBIGHX010000006">
    <property type="protein sequence ID" value="MFG6463430.1"/>
    <property type="molecule type" value="Genomic_DNA"/>
</dbReference>
<gene>
    <name evidence="3" type="ORF">ACG04Q_17785</name>
</gene>
<evidence type="ECO:0000313" key="4">
    <source>
        <dbReference type="Proteomes" id="UP001606302"/>
    </source>
</evidence>
<dbReference type="InterPro" id="IPR013424">
    <property type="entry name" value="Ice-binding_C"/>
</dbReference>
<reference evidence="3 4" key="1">
    <citation type="submission" date="2024-08" db="EMBL/GenBank/DDBJ databases">
        <authorList>
            <person name="Lu H."/>
        </authorList>
    </citation>
    <scope>NUCLEOTIDE SEQUENCE [LARGE SCALE GENOMIC DNA]</scope>
    <source>
        <strain evidence="3 4">DXS20W</strain>
    </source>
</reference>
<dbReference type="Pfam" id="PF07589">
    <property type="entry name" value="PEP-CTERM"/>
    <property type="match status" value="1"/>
</dbReference>
<protein>
    <submittedName>
        <fullName evidence="3">PEP-CTERM sorting domain-containing protein</fullName>
    </submittedName>
</protein>
<dbReference type="NCBIfam" id="TIGR02595">
    <property type="entry name" value="PEP_CTERM"/>
    <property type="match status" value="1"/>
</dbReference>
<evidence type="ECO:0000259" key="2">
    <source>
        <dbReference type="Pfam" id="PF07589"/>
    </source>
</evidence>
<keyword evidence="4" id="KW-1185">Reference proteome</keyword>
<feature type="signal peptide" evidence="1">
    <location>
        <begin position="1"/>
        <end position="27"/>
    </location>
</feature>
<accession>A0ABW7GNA6</accession>